<keyword evidence="6 9" id="KW-0508">mRNA splicing</keyword>
<dbReference type="GO" id="GO:0000932">
    <property type="term" value="C:P-body"/>
    <property type="evidence" value="ECO:0007669"/>
    <property type="project" value="TreeGrafter"/>
</dbReference>
<dbReference type="PANTHER" id="PTHR13829">
    <property type="entry name" value="SNRNP CORE PROTEIN FAMILY MEMBER"/>
    <property type="match status" value="1"/>
</dbReference>
<dbReference type="OrthoDB" id="10256176at2759"/>
<dbReference type="PIRSF" id="PIRSF016394">
    <property type="entry name" value="U6_snRNA_Lsm2"/>
    <property type="match status" value="1"/>
</dbReference>
<keyword evidence="3 9" id="KW-0507">mRNA processing</keyword>
<dbReference type="GO" id="GO:0005688">
    <property type="term" value="C:U6 snRNP"/>
    <property type="evidence" value="ECO:0007669"/>
    <property type="project" value="TreeGrafter"/>
</dbReference>
<keyword evidence="11" id="KW-1185">Reference proteome</keyword>
<evidence type="ECO:0000256" key="7">
    <source>
        <dbReference type="ARBA" id="ARBA00023242"/>
    </source>
</evidence>
<dbReference type="GO" id="GO:0046540">
    <property type="term" value="C:U4/U6 x U5 tri-snRNP complex"/>
    <property type="evidence" value="ECO:0007669"/>
    <property type="project" value="TreeGrafter"/>
</dbReference>
<dbReference type="InterPro" id="IPR016654">
    <property type="entry name" value="U6_snRNA_Lsm2"/>
</dbReference>
<dbReference type="SUPFAM" id="SSF50182">
    <property type="entry name" value="Sm-like ribonucleoproteins"/>
    <property type="match status" value="1"/>
</dbReference>
<reference evidence="12" key="1">
    <citation type="submission" date="2025-08" db="UniProtKB">
        <authorList>
            <consortium name="RefSeq"/>
        </authorList>
    </citation>
    <scope>IDENTIFICATION</scope>
</reference>
<comment type="function">
    <text evidence="9">Component of LSM protein complexes, which are involved in RNA processing.</text>
</comment>
<dbReference type="Pfam" id="PF01423">
    <property type="entry name" value="LSM"/>
    <property type="match status" value="1"/>
</dbReference>
<dbReference type="GO" id="GO:0071013">
    <property type="term" value="C:catalytic step 2 spliceosome"/>
    <property type="evidence" value="ECO:0007669"/>
    <property type="project" value="TreeGrafter"/>
</dbReference>
<dbReference type="CDD" id="cd01725">
    <property type="entry name" value="LSm2"/>
    <property type="match status" value="1"/>
</dbReference>
<comment type="similarity">
    <text evidence="2 9">Belongs to the snRNP Sm proteins family.</text>
</comment>
<feature type="domain" description="Sm" evidence="10">
    <location>
        <begin position="11"/>
        <end position="85"/>
    </location>
</feature>
<accession>A0A8M8V232</accession>
<evidence type="ECO:0000256" key="1">
    <source>
        <dbReference type="ARBA" id="ARBA00004123"/>
    </source>
</evidence>
<gene>
    <name evidence="12" type="primary">LOC105165279</name>
</gene>
<dbReference type="InterPro" id="IPR047575">
    <property type="entry name" value="Sm"/>
</dbReference>
<dbReference type="GeneID" id="105165279"/>
<dbReference type="SMART" id="SM00651">
    <property type="entry name" value="Sm"/>
    <property type="match status" value="1"/>
</dbReference>
<dbReference type="GO" id="GO:1990726">
    <property type="term" value="C:Lsm1-7-Pat1 complex"/>
    <property type="evidence" value="ECO:0007669"/>
    <property type="project" value="TreeGrafter"/>
</dbReference>
<keyword evidence="4 9" id="KW-0747">Spliceosome</keyword>
<dbReference type="KEGG" id="sind:105165279"/>
<evidence type="ECO:0000256" key="6">
    <source>
        <dbReference type="ARBA" id="ARBA00023187"/>
    </source>
</evidence>
<dbReference type="Proteomes" id="UP000504604">
    <property type="component" value="Linkage group LG6"/>
</dbReference>
<dbReference type="InterPro" id="IPR010920">
    <property type="entry name" value="LSM_dom_sf"/>
</dbReference>
<evidence type="ECO:0000256" key="5">
    <source>
        <dbReference type="ARBA" id="ARBA00022884"/>
    </source>
</evidence>
<keyword evidence="5 9" id="KW-0694">RNA-binding</keyword>
<dbReference type="GO" id="GO:0000398">
    <property type="term" value="P:mRNA splicing, via spliceosome"/>
    <property type="evidence" value="ECO:0007669"/>
    <property type="project" value="UniProtKB-UniRule"/>
</dbReference>
<dbReference type="Gene3D" id="2.30.30.100">
    <property type="match status" value="1"/>
</dbReference>
<keyword evidence="7 9" id="KW-0539">Nucleus</keyword>
<organism evidence="11 12">
    <name type="scientific">Sesamum indicum</name>
    <name type="common">Oriental sesame</name>
    <name type="synonym">Sesamum orientale</name>
    <dbReference type="NCBI Taxonomy" id="4182"/>
    <lineage>
        <taxon>Eukaryota</taxon>
        <taxon>Viridiplantae</taxon>
        <taxon>Streptophyta</taxon>
        <taxon>Embryophyta</taxon>
        <taxon>Tracheophyta</taxon>
        <taxon>Spermatophyta</taxon>
        <taxon>Magnoliopsida</taxon>
        <taxon>eudicotyledons</taxon>
        <taxon>Gunneridae</taxon>
        <taxon>Pentapetalae</taxon>
        <taxon>asterids</taxon>
        <taxon>lamiids</taxon>
        <taxon>Lamiales</taxon>
        <taxon>Pedaliaceae</taxon>
        <taxon>Sesamum</taxon>
    </lineage>
</organism>
<evidence type="ECO:0000259" key="10">
    <source>
        <dbReference type="PROSITE" id="PS52002"/>
    </source>
</evidence>
<evidence type="ECO:0000313" key="12">
    <source>
        <dbReference type="RefSeq" id="XP_020550374.1"/>
    </source>
</evidence>
<evidence type="ECO:0000313" key="11">
    <source>
        <dbReference type="Proteomes" id="UP000504604"/>
    </source>
</evidence>
<comment type="subcellular location">
    <subcellularLocation>
        <location evidence="1">Nucleus</location>
    </subcellularLocation>
</comment>
<dbReference type="GO" id="GO:0071011">
    <property type="term" value="C:precatalytic spliceosome"/>
    <property type="evidence" value="ECO:0007669"/>
    <property type="project" value="TreeGrafter"/>
</dbReference>
<dbReference type="FunFam" id="2.30.30.100:FF:000009">
    <property type="entry name" value="U6 snRNA-associated Sm-like protein LSm2"/>
    <property type="match status" value="1"/>
</dbReference>
<dbReference type="RefSeq" id="XP_020550374.1">
    <property type="nucleotide sequence ID" value="XM_020694715.1"/>
</dbReference>
<dbReference type="GO" id="GO:0003723">
    <property type="term" value="F:RNA binding"/>
    <property type="evidence" value="ECO:0007669"/>
    <property type="project" value="UniProtKB-UniRule"/>
</dbReference>
<dbReference type="AlphaFoldDB" id="A0A8M8V232"/>
<dbReference type="InterPro" id="IPR001163">
    <property type="entry name" value="Sm_dom_euk/arc"/>
</dbReference>
<proteinExistence type="inferred from homology"/>
<keyword evidence="8 9" id="KW-0687">Ribonucleoprotein</keyword>
<evidence type="ECO:0000256" key="4">
    <source>
        <dbReference type="ARBA" id="ARBA00022728"/>
    </source>
</evidence>
<sequence length="102" mass="11593">MLSCMEMCVQLFLSVFKDLVGSEVTVELKDDLAVRGTLHAVDQFLNFKLVNVRVVDPDKHPHMFSVQNCFIRGSAVRYVQLPPNEVDVELLQDATRREARSS</sequence>
<dbReference type="PROSITE" id="PS52002">
    <property type="entry name" value="SM"/>
    <property type="match status" value="1"/>
</dbReference>
<name>A0A8M8V232_SESIN</name>
<dbReference type="PANTHER" id="PTHR13829:SF5">
    <property type="entry name" value="SM-LIKE PROTEIN LSM2"/>
    <property type="match status" value="1"/>
</dbReference>
<protein>
    <recommendedName>
        <fullName evidence="9">Sm-like protein LSM2</fullName>
    </recommendedName>
</protein>
<evidence type="ECO:0000256" key="8">
    <source>
        <dbReference type="ARBA" id="ARBA00023274"/>
    </source>
</evidence>
<evidence type="ECO:0000256" key="9">
    <source>
        <dbReference type="PIRNR" id="PIRNR016394"/>
    </source>
</evidence>
<evidence type="ECO:0000256" key="2">
    <source>
        <dbReference type="ARBA" id="ARBA00006850"/>
    </source>
</evidence>
<evidence type="ECO:0000256" key="3">
    <source>
        <dbReference type="ARBA" id="ARBA00022664"/>
    </source>
</evidence>